<dbReference type="AlphaFoldDB" id="A0A2T3AVX4"/>
<dbReference type="PANTHER" id="PTHR32208:SF105">
    <property type="entry name" value="COPPER RADICAL OXIDASE"/>
    <property type="match status" value="1"/>
</dbReference>
<evidence type="ECO:0000313" key="3">
    <source>
        <dbReference type="Proteomes" id="UP000241818"/>
    </source>
</evidence>
<organism evidence="2 3">
    <name type="scientific">Amorphotheca resinae ATCC 22711</name>
    <dbReference type="NCBI Taxonomy" id="857342"/>
    <lineage>
        <taxon>Eukaryota</taxon>
        <taxon>Fungi</taxon>
        <taxon>Dikarya</taxon>
        <taxon>Ascomycota</taxon>
        <taxon>Pezizomycotina</taxon>
        <taxon>Leotiomycetes</taxon>
        <taxon>Helotiales</taxon>
        <taxon>Amorphothecaceae</taxon>
        <taxon>Amorphotheca</taxon>
    </lineage>
</organism>
<dbReference type="InterPro" id="IPR009880">
    <property type="entry name" value="Glyoxal_oxidase_N"/>
</dbReference>
<dbReference type="OrthoDB" id="2019572at2759"/>
<dbReference type="Pfam" id="PF07250">
    <property type="entry name" value="Glyoxal_oxid_N"/>
    <property type="match status" value="1"/>
</dbReference>
<feature type="domain" description="Glyoxal oxidase N-terminal" evidence="1">
    <location>
        <begin position="15"/>
        <end position="109"/>
    </location>
</feature>
<dbReference type="PANTHER" id="PTHR32208">
    <property type="entry name" value="SECRETED PROTEIN-RELATED"/>
    <property type="match status" value="1"/>
</dbReference>
<proteinExistence type="predicted"/>
<sequence length="158" mass="17510">MRHVLHGRHPRPPYCTYLLLNRAHHGAAGFDLGSSANFNAVLYDPTKPVHLHMTPMANTSIRRMYHPEAINLLNGRVLVSGSDPTDLYSDPNTSGFPEEYRVKVFTTPYLLSGLPRPAFSLPHSEWAYNASIISTLTSDSLSRVSLLSSVVRAHTVTV</sequence>
<dbReference type="GeneID" id="36574942"/>
<dbReference type="Proteomes" id="UP000241818">
    <property type="component" value="Unassembled WGS sequence"/>
</dbReference>
<accession>A0A2T3AVX4</accession>
<dbReference type="InParanoid" id="A0A2T3AVX4"/>
<name>A0A2T3AVX4_AMORE</name>
<evidence type="ECO:0000259" key="1">
    <source>
        <dbReference type="Pfam" id="PF07250"/>
    </source>
</evidence>
<keyword evidence="3" id="KW-1185">Reference proteome</keyword>
<dbReference type="RefSeq" id="XP_024718813.1">
    <property type="nucleotide sequence ID" value="XM_024866861.1"/>
</dbReference>
<evidence type="ECO:0000313" key="2">
    <source>
        <dbReference type="EMBL" id="PSS12822.1"/>
    </source>
</evidence>
<reference evidence="2 3" key="1">
    <citation type="journal article" date="2018" name="New Phytol.">
        <title>Comparative genomics and transcriptomics depict ericoid mycorrhizal fungi as versatile saprotrophs and plant mutualists.</title>
        <authorList>
            <person name="Martino E."/>
            <person name="Morin E."/>
            <person name="Grelet G.A."/>
            <person name="Kuo A."/>
            <person name="Kohler A."/>
            <person name="Daghino S."/>
            <person name="Barry K.W."/>
            <person name="Cichocki N."/>
            <person name="Clum A."/>
            <person name="Dockter R.B."/>
            <person name="Hainaut M."/>
            <person name="Kuo R.C."/>
            <person name="LaButti K."/>
            <person name="Lindahl B.D."/>
            <person name="Lindquist E.A."/>
            <person name="Lipzen A."/>
            <person name="Khouja H.R."/>
            <person name="Magnuson J."/>
            <person name="Murat C."/>
            <person name="Ohm R.A."/>
            <person name="Singer S.W."/>
            <person name="Spatafora J.W."/>
            <person name="Wang M."/>
            <person name="Veneault-Fourrey C."/>
            <person name="Henrissat B."/>
            <person name="Grigoriev I.V."/>
            <person name="Martin F.M."/>
            <person name="Perotto S."/>
        </authorList>
    </citation>
    <scope>NUCLEOTIDE SEQUENCE [LARGE SCALE GENOMIC DNA]</scope>
    <source>
        <strain evidence="2 3">ATCC 22711</strain>
    </source>
</reference>
<dbReference type="Gene3D" id="2.130.10.80">
    <property type="entry name" value="Galactose oxidase/kelch, beta-propeller"/>
    <property type="match status" value="1"/>
</dbReference>
<gene>
    <name evidence="2" type="ORF">M430DRAFT_36072</name>
</gene>
<dbReference type="InterPro" id="IPR037293">
    <property type="entry name" value="Gal_Oxidase_central_sf"/>
</dbReference>
<dbReference type="STRING" id="857342.A0A2T3AVX4"/>
<dbReference type="EMBL" id="KZ679014">
    <property type="protein sequence ID" value="PSS12822.1"/>
    <property type="molecule type" value="Genomic_DNA"/>
</dbReference>
<protein>
    <recommendedName>
        <fullName evidence="1">Glyoxal oxidase N-terminal domain-containing protein</fullName>
    </recommendedName>
</protein>